<dbReference type="PANTHER" id="PTHR32308">
    <property type="entry name" value="LYASE BETA SUBUNIT, PUTATIVE (AFU_ORTHOLOGUE AFUA_4G13030)-RELATED"/>
    <property type="match status" value="1"/>
</dbReference>
<feature type="domain" description="HpcH/HpaI aldolase/citrate lyase" evidence="4">
    <location>
        <begin position="17"/>
        <end position="235"/>
    </location>
</feature>
<reference evidence="5 6" key="1">
    <citation type="journal article" date="2019" name="Int. J. Syst. Evol. Microbiol.">
        <title>The Global Catalogue of Microorganisms (GCM) 10K type strain sequencing project: providing services to taxonomists for standard genome sequencing and annotation.</title>
        <authorList>
            <consortium name="The Broad Institute Genomics Platform"/>
            <consortium name="The Broad Institute Genome Sequencing Center for Infectious Disease"/>
            <person name="Wu L."/>
            <person name="Ma J."/>
        </authorList>
    </citation>
    <scope>NUCLEOTIDE SEQUENCE [LARGE SCALE GENOMIC DNA]</scope>
    <source>
        <strain evidence="5 6">JCM 16009</strain>
    </source>
</reference>
<dbReference type="GO" id="GO:0016829">
    <property type="term" value="F:lyase activity"/>
    <property type="evidence" value="ECO:0007669"/>
    <property type="project" value="UniProtKB-KW"/>
</dbReference>
<evidence type="ECO:0000256" key="3">
    <source>
        <dbReference type="ARBA" id="ARBA00022842"/>
    </source>
</evidence>
<accession>A0ABN2MIL0</accession>
<dbReference type="Pfam" id="PF03328">
    <property type="entry name" value="HpcH_HpaI"/>
    <property type="match status" value="1"/>
</dbReference>
<dbReference type="InterPro" id="IPR015813">
    <property type="entry name" value="Pyrv/PenolPyrv_kinase-like_dom"/>
</dbReference>
<sequence length="296" mass="30700">MAAPVRGDARVSLAESRSFLFCPANDPRKTGRVDEFGADAVVLDLEDAVPPHEKVGAREPARRALAGIASAHAGVRSNGLDTGLALDDIAAVVTEGLDFVVVPKVGTPEDLATLDRHLGECEERAGLAPGSVALVPLVERAGAVLSVAELARAAPQRVPRLAFGLGDFSLELGVSVAMGEAVLTAKSMIVMASAAAGLARPVDGPYVTLQDPDGLAADSVRSHALGFGGRVVVHPPQVGPVNAAYPLVDVEALRRAARLVEAFEAVMATGKAAMRHDGEFVDYPGYLAAKRVLARR</sequence>
<dbReference type="InterPro" id="IPR040442">
    <property type="entry name" value="Pyrv_kinase-like_dom_sf"/>
</dbReference>
<proteinExistence type="predicted"/>
<dbReference type="InterPro" id="IPR011206">
    <property type="entry name" value="Citrate_lyase_beta/mcl1/mcl2"/>
</dbReference>
<dbReference type="Gene3D" id="3.20.20.60">
    <property type="entry name" value="Phosphoenolpyruvate-binding domains"/>
    <property type="match status" value="1"/>
</dbReference>
<gene>
    <name evidence="5" type="ORF">GCM10009836_01280</name>
</gene>
<evidence type="ECO:0000256" key="1">
    <source>
        <dbReference type="ARBA" id="ARBA00001946"/>
    </source>
</evidence>
<evidence type="ECO:0000256" key="2">
    <source>
        <dbReference type="ARBA" id="ARBA00022723"/>
    </source>
</evidence>
<evidence type="ECO:0000313" key="5">
    <source>
        <dbReference type="EMBL" id="GAA1827348.1"/>
    </source>
</evidence>
<dbReference type="EMBL" id="BAAAQK010000001">
    <property type="protein sequence ID" value="GAA1827348.1"/>
    <property type="molecule type" value="Genomic_DNA"/>
</dbReference>
<protein>
    <submittedName>
        <fullName evidence="5">CoA ester lyase</fullName>
    </submittedName>
</protein>
<keyword evidence="5" id="KW-0456">Lyase</keyword>
<dbReference type="InterPro" id="IPR005000">
    <property type="entry name" value="Aldolase/citrate-lyase_domain"/>
</dbReference>
<dbReference type="PIRSF" id="PIRSF015582">
    <property type="entry name" value="Cit_lyase_B"/>
    <property type="match status" value="1"/>
</dbReference>
<evidence type="ECO:0000259" key="4">
    <source>
        <dbReference type="Pfam" id="PF03328"/>
    </source>
</evidence>
<organism evidence="5 6">
    <name type="scientific">Pseudonocardia ailaonensis</name>
    <dbReference type="NCBI Taxonomy" id="367279"/>
    <lineage>
        <taxon>Bacteria</taxon>
        <taxon>Bacillati</taxon>
        <taxon>Actinomycetota</taxon>
        <taxon>Actinomycetes</taxon>
        <taxon>Pseudonocardiales</taxon>
        <taxon>Pseudonocardiaceae</taxon>
        <taxon>Pseudonocardia</taxon>
    </lineage>
</organism>
<comment type="caution">
    <text evidence="5">The sequence shown here is derived from an EMBL/GenBank/DDBJ whole genome shotgun (WGS) entry which is preliminary data.</text>
</comment>
<keyword evidence="3" id="KW-0460">Magnesium</keyword>
<comment type="cofactor">
    <cofactor evidence="1">
        <name>Mg(2+)</name>
        <dbReference type="ChEBI" id="CHEBI:18420"/>
    </cofactor>
</comment>
<name>A0ABN2MIL0_9PSEU</name>
<dbReference type="Proteomes" id="UP001500449">
    <property type="component" value="Unassembled WGS sequence"/>
</dbReference>
<dbReference type="PANTHER" id="PTHR32308:SF0">
    <property type="entry name" value="HPCH_HPAI ALDOLASE_CITRATE LYASE DOMAIN-CONTAINING PROTEIN"/>
    <property type="match status" value="1"/>
</dbReference>
<keyword evidence="6" id="KW-1185">Reference proteome</keyword>
<dbReference type="SUPFAM" id="SSF51621">
    <property type="entry name" value="Phosphoenolpyruvate/pyruvate domain"/>
    <property type="match status" value="1"/>
</dbReference>
<keyword evidence="2" id="KW-0479">Metal-binding</keyword>
<evidence type="ECO:0000313" key="6">
    <source>
        <dbReference type="Proteomes" id="UP001500449"/>
    </source>
</evidence>
<dbReference type="RefSeq" id="WP_344411502.1">
    <property type="nucleotide sequence ID" value="NZ_BAAAQK010000001.1"/>
</dbReference>